<name>A0A1X2GCB7_9FUNG</name>
<organism evidence="7 8">
    <name type="scientific">Hesseltinella vesiculosa</name>
    <dbReference type="NCBI Taxonomy" id="101127"/>
    <lineage>
        <taxon>Eukaryota</taxon>
        <taxon>Fungi</taxon>
        <taxon>Fungi incertae sedis</taxon>
        <taxon>Mucoromycota</taxon>
        <taxon>Mucoromycotina</taxon>
        <taxon>Mucoromycetes</taxon>
        <taxon>Mucorales</taxon>
        <taxon>Cunninghamellaceae</taxon>
        <taxon>Hesseltinella</taxon>
    </lineage>
</organism>
<evidence type="ECO:0000313" key="8">
    <source>
        <dbReference type="Proteomes" id="UP000242146"/>
    </source>
</evidence>
<keyword evidence="4" id="KW-0804">Transcription</keyword>
<keyword evidence="5" id="KW-0539">Nucleus</keyword>
<feature type="region of interest" description="Disordered" evidence="6">
    <location>
        <begin position="546"/>
        <end position="597"/>
    </location>
</feature>
<dbReference type="Pfam" id="PF04855">
    <property type="entry name" value="SNF5"/>
    <property type="match status" value="1"/>
</dbReference>
<sequence length="597" mass="66558">MQNNLTLQQQQQQQQQRMAAMIAMQQQQQQFAAAQGRPAGQHFPGIPPNMFAPGAAAPPPTSMIDPKMNTRPTAPTTTQGFPMRPGMIPSAGMVPTPPNAKFHPAMAMPPQAAHGHAGRPAMLPAGPTTPTMMRPSTPSLSTVQQPSLPPIEPIKAETPAQKESLQQYQQHDLAYQEILNQQHKRHLQLAQEKKREIEISTMERRTRMQGPMGVVATFGPGYQGLGNSRTGMQSKVLYPNDKKHIRRTPPVKFSVSAMKEQATKDDSLLPIRLEFEADGYKLRDTFTWNLNESLVTPEQFAQVMCEDLRLPPSSFIPQIARSIREQVQDFYLHASSMVTNEASDADDSTANKEPSDATQPPPHAIATKNNNELRMLIKLDITVGHRQLIDQFEWDIGCSQNSPEEFSEMLANDLGLGGEFKTAIAHSIREQVHVYTKSLLVVGHEFDGPVVDDDLKHSFLPPVQSVVRETSALELFTPAIMELSDAELLKNEKDRLREARRKRRQTRGRRGIILPDREPLKTNRTNHETQPDIELTDEQFFANVNMPTNGFRGSTPEGTHSQRKSAMRARQNIAAEAAGHDGQTPPHGSPRFIAQPF</sequence>
<dbReference type="AlphaFoldDB" id="A0A1X2GCB7"/>
<keyword evidence="8" id="KW-1185">Reference proteome</keyword>
<accession>A0A1X2GCB7</accession>
<dbReference type="PANTHER" id="PTHR10019">
    <property type="entry name" value="SNF5"/>
    <property type="match status" value="1"/>
</dbReference>
<reference evidence="7 8" key="1">
    <citation type="submission" date="2016-07" db="EMBL/GenBank/DDBJ databases">
        <title>Pervasive Adenine N6-methylation of Active Genes in Fungi.</title>
        <authorList>
            <consortium name="DOE Joint Genome Institute"/>
            <person name="Mondo S.J."/>
            <person name="Dannebaum R.O."/>
            <person name="Kuo R.C."/>
            <person name="Labutti K."/>
            <person name="Haridas S."/>
            <person name="Kuo A."/>
            <person name="Salamov A."/>
            <person name="Ahrendt S.R."/>
            <person name="Lipzen A."/>
            <person name="Sullivan W."/>
            <person name="Andreopoulos W.B."/>
            <person name="Clum A."/>
            <person name="Lindquist E."/>
            <person name="Daum C."/>
            <person name="Ramamoorthy G.K."/>
            <person name="Gryganskyi A."/>
            <person name="Culley D."/>
            <person name="Magnuson J.K."/>
            <person name="James T.Y."/>
            <person name="O'Malley M.A."/>
            <person name="Stajich J.E."/>
            <person name="Spatafora J.W."/>
            <person name="Visel A."/>
            <person name="Grigoriev I.V."/>
        </authorList>
    </citation>
    <scope>NUCLEOTIDE SEQUENCE [LARGE SCALE GENOMIC DNA]</scope>
    <source>
        <strain evidence="7 8">NRRL 3301</strain>
    </source>
</reference>
<dbReference type="Proteomes" id="UP000242146">
    <property type="component" value="Unassembled WGS sequence"/>
</dbReference>
<dbReference type="EMBL" id="MCGT01000023">
    <property type="protein sequence ID" value="ORX50485.1"/>
    <property type="molecule type" value="Genomic_DNA"/>
</dbReference>
<evidence type="ECO:0000256" key="3">
    <source>
        <dbReference type="ARBA" id="ARBA00023015"/>
    </source>
</evidence>
<feature type="compositionally biased region" description="Polar residues" evidence="6">
    <location>
        <begin position="546"/>
        <end position="559"/>
    </location>
</feature>
<evidence type="ECO:0000256" key="5">
    <source>
        <dbReference type="ARBA" id="ARBA00023242"/>
    </source>
</evidence>
<protein>
    <submittedName>
        <fullName evidence="7">SNF5-domain-containing protein</fullName>
    </submittedName>
</protein>
<gene>
    <name evidence="7" type="ORF">DM01DRAFT_1324899</name>
</gene>
<evidence type="ECO:0000256" key="1">
    <source>
        <dbReference type="ARBA" id="ARBA00004123"/>
    </source>
</evidence>
<evidence type="ECO:0000256" key="4">
    <source>
        <dbReference type="ARBA" id="ARBA00023163"/>
    </source>
</evidence>
<dbReference type="InterPro" id="IPR006939">
    <property type="entry name" value="SNF5"/>
</dbReference>
<dbReference type="STRING" id="101127.A0A1X2GCB7"/>
<dbReference type="OrthoDB" id="515064at2759"/>
<evidence type="ECO:0000256" key="2">
    <source>
        <dbReference type="ARBA" id="ARBA00010239"/>
    </source>
</evidence>
<proteinExistence type="inferred from homology"/>
<comment type="subcellular location">
    <subcellularLocation>
        <location evidence="1">Nucleus</location>
    </subcellularLocation>
</comment>
<evidence type="ECO:0000313" key="7">
    <source>
        <dbReference type="EMBL" id="ORX50485.1"/>
    </source>
</evidence>
<feature type="region of interest" description="Disordered" evidence="6">
    <location>
        <begin position="341"/>
        <end position="366"/>
    </location>
</feature>
<comment type="caution">
    <text evidence="7">The sequence shown here is derived from an EMBL/GenBank/DDBJ whole genome shotgun (WGS) entry which is preliminary data.</text>
</comment>
<keyword evidence="3" id="KW-0805">Transcription regulation</keyword>
<evidence type="ECO:0000256" key="6">
    <source>
        <dbReference type="SAM" id="MobiDB-lite"/>
    </source>
</evidence>
<comment type="similarity">
    <text evidence="2">Belongs to the SNF5 family.</text>
</comment>
<dbReference type="GO" id="GO:0006338">
    <property type="term" value="P:chromatin remodeling"/>
    <property type="evidence" value="ECO:0007669"/>
    <property type="project" value="InterPro"/>
</dbReference>
<dbReference type="GO" id="GO:0000228">
    <property type="term" value="C:nuclear chromosome"/>
    <property type="evidence" value="ECO:0007669"/>
    <property type="project" value="InterPro"/>
</dbReference>